<organism evidence="1 2">
    <name type="scientific">Trifolium medium</name>
    <dbReference type="NCBI Taxonomy" id="97028"/>
    <lineage>
        <taxon>Eukaryota</taxon>
        <taxon>Viridiplantae</taxon>
        <taxon>Streptophyta</taxon>
        <taxon>Embryophyta</taxon>
        <taxon>Tracheophyta</taxon>
        <taxon>Spermatophyta</taxon>
        <taxon>Magnoliopsida</taxon>
        <taxon>eudicotyledons</taxon>
        <taxon>Gunneridae</taxon>
        <taxon>Pentapetalae</taxon>
        <taxon>rosids</taxon>
        <taxon>fabids</taxon>
        <taxon>Fabales</taxon>
        <taxon>Fabaceae</taxon>
        <taxon>Papilionoideae</taxon>
        <taxon>50 kb inversion clade</taxon>
        <taxon>NPAAA clade</taxon>
        <taxon>Hologalegina</taxon>
        <taxon>IRL clade</taxon>
        <taxon>Trifolieae</taxon>
        <taxon>Trifolium</taxon>
    </lineage>
</organism>
<sequence>MVLLNVACTNCNLTIRDKIDMFLLEKEIAFLEGYASGMIGDNFWDKFLDAENEIIDPI</sequence>
<dbReference type="Proteomes" id="UP000265520">
    <property type="component" value="Unassembled WGS sequence"/>
</dbReference>
<reference evidence="1 2" key="1">
    <citation type="journal article" date="2018" name="Front. Plant Sci.">
        <title>Red Clover (Trifolium pratense) and Zigzag Clover (T. medium) - A Picture of Genomic Similarities and Differences.</title>
        <authorList>
            <person name="Dluhosova J."/>
            <person name="Istvanek J."/>
            <person name="Nedelnik J."/>
            <person name="Repkova J."/>
        </authorList>
    </citation>
    <scope>NUCLEOTIDE SEQUENCE [LARGE SCALE GENOMIC DNA]</scope>
    <source>
        <strain evidence="2">cv. 10/8</strain>
        <tissue evidence="1">Leaf</tissue>
    </source>
</reference>
<accession>A0A392VX72</accession>
<evidence type="ECO:0000313" key="2">
    <source>
        <dbReference type="Proteomes" id="UP000265520"/>
    </source>
</evidence>
<name>A0A392VX72_9FABA</name>
<comment type="caution">
    <text evidence="1">The sequence shown here is derived from an EMBL/GenBank/DDBJ whole genome shotgun (WGS) entry which is preliminary data.</text>
</comment>
<proteinExistence type="predicted"/>
<evidence type="ECO:0000313" key="1">
    <source>
        <dbReference type="EMBL" id="MCI92806.1"/>
    </source>
</evidence>
<dbReference type="AlphaFoldDB" id="A0A392VX72"/>
<feature type="non-terminal residue" evidence="1">
    <location>
        <position position="58"/>
    </location>
</feature>
<protein>
    <submittedName>
        <fullName evidence="1">Uncharacterized protein</fullName>
    </submittedName>
</protein>
<dbReference type="EMBL" id="LXQA011310836">
    <property type="protein sequence ID" value="MCI92806.1"/>
    <property type="molecule type" value="Genomic_DNA"/>
</dbReference>
<keyword evidence="2" id="KW-1185">Reference proteome</keyword>